<sequence>MKRIAVGVALLLMAATSAIGAGYTWKNLNPIAVGT</sequence>
<proteinExistence type="predicted"/>
<comment type="caution">
    <text evidence="1">The sequence shown here is derived from an EMBL/GenBank/DDBJ whole genome shotgun (WGS) entry which is preliminary data.</text>
</comment>
<gene>
    <name evidence="1" type="ORF">LCGC14_2988380</name>
</gene>
<protein>
    <submittedName>
        <fullName evidence="1">Uncharacterized protein</fullName>
    </submittedName>
</protein>
<organism evidence="1">
    <name type="scientific">marine sediment metagenome</name>
    <dbReference type="NCBI Taxonomy" id="412755"/>
    <lineage>
        <taxon>unclassified sequences</taxon>
        <taxon>metagenomes</taxon>
        <taxon>ecological metagenomes</taxon>
    </lineage>
</organism>
<reference evidence="1" key="1">
    <citation type="journal article" date="2015" name="Nature">
        <title>Complex archaea that bridge the gap between prokaryotes and eukaryotes.</title>
        <authorList>
            <person name="Spang A."/>
            <person name="Saw J.H."/>
            <person name="Jorgensen S.L."/>
            <person name="Zaremba-Niedzwiedzka K."/>
            <person name="Martijn J."/>
            <person name="Lind A.E."/>
            <person name="van Eijk R."/>
            <person name="Schleper C."/>
            <person name="Guy L."/>
            <person name="Ettema T.J."/>
        </authorList>
    </citation>
    <scope>NUCLEOTIDE SEQUENCE</scope>
</reference>
<accession>A0A0F8X4M7</accession>
<evidence type="ECO:0000313" key="1">
    <source>
        <dbReference type="EMBL" id="KKK64027.1"/>
    </source>
</evidence>
<name>A0A0F8X4M7_9ZZZZ</name>
<dbReference type="EMBL" id="LAZR01061219">
    <property type="protein sequence ID" value="KKK64027.1"/>
    <property type="molecule type" value="Genomic_DNA"/>
</dbReference>
<dbReference type="AlphaFoldDB" id="A0A0F8X4M7"/>
<feature type="non-terminal residue" evidence="1">
    <location>
        <position position="35"/>
    </location>
</feature>